<reference evidence="2" key="1">
    <citation type="submission" date="2019-04" db="EMBL/GenBank/DDBJ databases">
        <title>An insight into the mialome of Ixodes scapularis.</title>
        <authorList>
            <person name="Ribeiro J.M."/>
            <person name="Mather T.N."/>
            <person name="Karim S."/>
        </authorList>
    </citation>
    <scope>NUCLEOTIDE SEQUENCE</scope>
</reference>
<dbReference type="AlphaFoldDB" id="A0A4D5RE79"/>
<sequence length="127" mass="12827">MQRSTRSPAVGAPTGVASAWPGAVEAAVRAPGPLAGVPRTQEGQPARHLPGPSAEAHPAGSGQSGWSAGGVTRGRVLAAAGPCASFLGEALLTREPMLGRPPEPRPDFSLEQPRASTPDFLGCFVLA</sequence>
<protein>
    <submittedName>
        <fullName evidence="2">Uncharacterized protein</fullName>
    </submittedName>
</protein>
<feature type="region of interest" description="Disordered" evidence="1">
    <location>
        <begin position="95"/>
        <end position="116"/>
    </location>
</feature>
<evidence type="ECO:0000256" key="1">
    <source>
        <dbReference type="SAM" id="MobiDB-lite"/>
    </source>
</evidence>
<name>A0A4D5RE79_IXOSC</name>
<organism evidence="2">
    <name type="scientific">Ixodes scapularis</name>
    <name type="common">Black-legged tick</name>
    <name type="synonym">Deer tick</name>
    <dbReference type="NCBI Taxonomy" id="6945"/>
    <lineage>
        <taxon>Eukaryota</taxon>
        <taxon>Metazoa</taxon>
        <taxon>Ecdysozoa</taxon>
        <taxon>Arthropoda</taxon>
        <taxon>Chelicerata</taxon>
        <taxon>Arachnida</taxon>
        <taxon>Acari</taxon>
        <taxon>Parasitiformes</taxon>
        <taxon>Ixodida</taxon>
        <taxon>Ixodoidea</taxon>
        <taxon>Ixodidae</taxon>
        <taxon>Ixodinae</taxon>
        <taxon>Ixodes</taxon>
    </lineage>
</organism>
<dbReference type="EMBL" id="GHJT01000706">
    <property type="protein sequence ID" value="MOY34677.1"/>
    <property type="molecule type" value="Transcribed_RNA"/>
</dbReference>
<feature type="region of interest" description="Disordered" evidence="1">
    <location>
        <begin position="31"/>
        <end position="69"/>
    </location>
</feature>
<proteinExistence type="predicted"/>
<accession>A0A4D5RE79</accession>
<evidence type="ECO:0000313" key="2">
    <source>
        <dbReference type="EMBL" id="MOY34677.1"/>
    </source>
</evidence>
<feature type="region of interest" description="Disordered" evidence="1">
    <location>
        <begin position="1"/>
        <end position="20"/>
    </location>
</feature>